<gene>
    <name evidence="2" type="ORF">BOV88_01540</name>
    <name evidence="1" type="ORF">JV46_17870</name>
</gene>
<name>A0A0B0HGI9_SOVGS</name>
<accession>A0A0B0HGI9</accession>
<evidence type="ECO:0000313" key="4">
    <source>
        <dbReference type="Proteomes" id="UP000190962"/>
    </source>
</evidence>
<evidence type="ECO:0000313" key="2">
    <source>
        <dbReference type="EMBL" id="OOY36294.1"/>
    </source>
</evidence>
<dbReference type="RefSeq" id="WP_043116382.1">
    <property type="nucleotide sequence ID" value="NZ_JRAA01000001.1"/>
</dbReference>
<dbReference type="EMBL" id="MPNX01000001">
    <property type="protein sequence ID" value="OOY36294.1"/>
    <property type="molecule type" value="Genomic_DNA"/>
</dbReference>
<reference evidence="1 3" key="1">
    <citation type="journal article" date="2014" name="BMC Genomics">
        <title>The genome of the intracellular bacterium of the coastal bivalve, Solemya velum: a blueprint for thriving in and out of symbiosis.</title>
        <authorList>
            <person name="Dmytrenko O."/>
            <person name="Russell S.L."/>
            <person name="Loo W.T."/>
            <person name="Fontanez K.M."/>
            <person name="Liao L."/>
            <person name="Roeselers G."/>
            <person name="Sharma R."/>
            <person name="Stewart F.J."/>
            <person name="Newton I.L."/>
            <person name="Woyke T."/>
            <person name="Wu D."/>
            <person name="Lang J.M."/>
            <person name="Eisen J.A."/>
            <person name="Cavanaugh C.M."/>
        </authorList>
    </citation>
    <scope>NUCLEOTIDE SEQUENCE [LARGE SCALE GENOMIC DNA]</scope>
    <source>
        <strain evidence="1 3">WH</strain>
    </source>
</reference>
<dbReference type="Gene3D" id="3.30.300.20">
    <property type="match status" value="1"/>
</dbReference>
<dbReference type="Proteomes" id="UP000190962">
    <property type="component" value="Unassembled WGS sequence"/>
</dbReference>
<dbReference type="InterPro" id="IPR003718">
    <property type="entry name" value="OsmC/Ohr_fam"/>
</dbReference>
<proteinExistence type="predicted"/>
<sequence>MSEQARFTLTLEHLEDYEFKVKFDKKALDDMIVDEPPPLGMLAGPNPSRLLAVSAANCLSASLLHCINRGEPLPGSVTTEVTATIVRNEKKRLRIGGMSIKLKMSEDLSNAAKAKRCLALFEDFCVVTDSIRQGIPITVEVENSEGEVVYQNEDEA</sequence>
<keyword evidence="3" id="KW-1185">Reference proteome</keyword>
<protein>
    <submittedName>
        <fullName evidence="2">Osmotically inducible protein OsmC</fullName>
    </submittedName>
    <submittedName>
        <fullName evidence="1">Redox protein</fullName>
    </submittedName>
</protein>
<reference evidence="2 4" key="2">
    <citation type="submission" date="2016-11" db="EMBL/GenBank/DDBJ databases">
        <title>Mixed transmission modes and dynamic genome evolution in an obligate animal-bacterial symbiosis.</title>
        <authorList>
            <person name="Russell S.L."/>
            <person name="Corbett-Detig R.B."/>
            <person name="Cavanaugh C.M."/>
        </authorList>
    </citation>
    <scope>NUCLEOTIDE SEQUENCE [LARGE SCALE GENOMIC DNA]</scope>
    <source>
        <strain evidence="2">MA-KB16</strain>
    </source>
</reference>
<dbReference type="EMBL" id="JRAA01000001">
    <property type="protein sequence ID" value="KHF26591.1"/>
    <property type="molecule type" value="Genomic_DNA"/>
</dbReference>
<dbReference type="SUPFAM" id="SSF82784">
    <property type="entry name" value="OsmC-like"/>
    <property type="match status" value="1"/>
</dbReference>
<dbReference type="Proteomes" id="UP000030856">
    <property type="component" value="Unassembled WGS sequence"/>
</dbReference>
<evidence type="ECO:0000313" key="1">
    <source>
        <dbReference type="EMBL" id="KHF26591.1"/>
    </source>
</evidence>
<organism evidence="1 3">
    <name type="scientific">Solemya velum gill symbiont</name>
    <dbReference type="NCBI Taxonomy" id="2340"/>
    <lineage>
        <taxon>Bacteria</taxon>
        <taxon>Pseudomonadati</taxon>
        <taxon>Pseudomonadota</taxon>
        <taxon>Gammaproteobacteria</taxon>
        <taxon>sulfur-oxidizing symbionts</taxon>
    </lineage>
</organism>
<dbReference type="GeneID" id="86991222"/>
<comment type="caution">
    <text evidence="1">The sequence shown here is derived from an EMBL/GenBank/DDBJ whole genome shotgun (WGS) entry which is preliminary data.</text>
</comment>
<dbReference type="InterPro" id="IPR015946">
    <property type="entry name" value="KH_dom-like_a/b"/>
</dbReference>
<evidence type="ECO:0000313" key="3">
    <source>
        <dbReference type="Proteomes" id="UP000030856"/>
    </source>
</evidence>
<dbReference type="Pfam" id="PF02566">
    <property type="entry name" value="OsmC"/>
    <property type="match status" value="1"/>
</dbReference>
<dbReference type="eggNOG" id="COG1765">
    <property type="taxonomic scope" value="Bacteria"/>
</dbReference>
<dbReference type="OrthoDB" id="5297623at2"/>
<dbReference type="AlphaFoldDB" id="A0A0B0HGI9"/>
<dbReference type="STRING" id="2340.JV46_17870"/>
<dbReference type="InterPro" id="IPR036102">
    <property type="entry name" value="OsmC/Ohrsf"/>
</dbReference>